<comment type="caution">
    <text evidence="1">The sequence shown here is derived from an EMBL/GenBank/DDBJ whole genome shotgun (WGS) entry which is preliminary data.</text>
</comment>
<dbReference type="Proteomes" id="UP001501822">
    <property type="component" value="Unassembled WGS sequence"/>
</dbReference>
<reference evidence="1 2" key="1">
    <citation type="journal article" date="2019" name="Int. J. Syst. Evol. Microbiol.">
        <title>The Global Catalogue of Microorganisms (GCM) 10K type strain sequencing project: providing services to taxonomists for standard genome sequencing and annotation.</title>
        <authorList>
            <consortium name="The Broad Institute Genomics Platform"/>
            <consortium name="The Broad Institute Genome Sequencing Center for Infectious Disease"/>
            <person name="Wu L."/>
            <person name="Ma J."/>
        </authorList>
    </citation>
    <scope>NUCLEOTIDE SEQUENCE [LARGE SCALE GENOMIC DNA]</scope>
    <source>
        <strain evidence="1 2">JCM 3146</strain>
    </source>
</reference>
<protein>
    <submittedName>
        <fullName evidence="1">Uncharacterized protein</fullName>
    </submittedName>
</protein>
<gene>
    <name evidence="1" type="ORF">GCM10010151_33620</name>
</gene>
<sequence length="350" mass="38501">MWKHRTLADAAELPARPPAVPPEQAQEWCNFVVWTPDRVPAGCELLTGTLRKEAPPGRLEDHLSGHTPWSDNNPAAYRFEIAGDGRRLRVKEFLYDWAFPALDHPCLWESRAHAAPVDDRHVVWFGTDYLKNAAASARIDRTTVELSVLSGTFSEEEILGVYRALRPADPAVAAEFAATPFAALSYWARRADAAAVNVPVGLWTFRRRRSHESRWSTGAAAERLITGLGLPATLGGLDLDSAARFVDDQGREDVEAVYSGRPDRGRELRVIVQERGRGSLRIPAEPEDQPGERGTVRVGGVDVQLGWIDERYGPFQAVYAHGGVEATLLSSTGVGLDRAWFLGALTEAMS</sequence>
<organism evidence="1 2">
    <name type="scientific">Actinoallomurus spadix</name>
    <dbReference type="NCBI Taxonomy" id="79912"/>
    <lineage>
        <taxon>Bacteria</taxon>
        <taxon>Bacillati</taxon>
        <taxon>Actinomycetota</taxon>
        <taxon>Actinomycetes</taxon>
        <taxon>Streptosporangiales</taxon>
        <taxon>Thermomonosporaceae</taxon>
        <taxon>Actinoallomurus</taxon>
    </lineage>
</organism>
<accession>A0ABN0WLR5</accession>
<dbReference type="RefSeq" id="WP_252798593.1">
    <property type="nucleotide sequence ID" value="NZ_BAAABM010000029.1"/>
</dbReference>
<evidence type="ECO:0000313" key="2">
    <source>
        <dbReference type="Proteomes" id="UP001501822"/>
    </source>
</evidence>
<name>A0ABN0WLR5_9ACTN</name>
<dbReference type="EMBL" id="BAAABM010000029">
    <property type="protein sequence ID" value="GAA0341358.1"/>
    <property type="molecule type" value="Genomic_DNA"/>
</dbReference>
<evidence type="ECO:0000313" key="1">
    <source>
        <dbReference type="EMBL" id="GAA0341358.1"/>
    </source>
</evidence>
<keyword evidence="2" id="KW-1185">Reference proteome</keyword>
<proteinExistence type="predicted"/>